<feature type="transmembrane region" description="Helical" evidence="5">
    <location>
        <begin position="280"/>
        <end position="300"/>
    </location>
</feature>
<dbReference type="EMBL" id="JAUDZG010000003">
    <property type="protein sequence ID" value="KAK3307697.1"/>
    <property type="molecule type" value="Genomic_DNA"/>
</dbReference>
<feature type="transmembrane region" description="Helical" evidence="5">
    <location>
        <begin position="368"/>
        <end position="389"/>
    </location>
</feature>
<evidence type="ECO:0000313" key="8">
    <source>
        <dbReference type="Proteomes" id="UP001273166"/>
    </source>
</evidence>
<reference evidence="7" key="2">
    <citation type="submission" date="2023-06" db="EMBL/GenBank/DDBJ databases">
        <authorList>
            <consortium name="Lawrence Berkeley National Laboratory"/>
            <person name="Mondo S.J."/>
            <person name="Hensen N."/>
            <person name="Bonometti L."/>
            <person name="Westerberg I."/>
            <person name="Brannstrom I.O."/>
            <person name="Guillou S."/>
            <person name="Cros-Aarteil S."/>
            <person name="Calhoun S."/>
            <person name="Haridas S."/>
            <person name="Kuo A."/>
            <person name="Pangilinan J."/>
            <person name="Riley R."/>
            <person name="Labutti K."/>
            <person name="Andreopoulos B."/>
            <person name="Lipzen A."/>
            <person name="Chen C."/>
            <person name="Yanf M."/>
            <person name="Daum C."/>
            <person name="Ng V."/>
            <person name="Clum A."/>
            <person name="Steindorff A."/>
            <person name="Ohm R."/>
            <person name="Martin F."/>
            <person name="Silar P."/>
            <person name="Natvig D."/>
            <person name="Lalanne C."/>
            <person name="Gautier V."/>
            <person name="Ament-Velasquez S.L."/>
            <person name="Kruys A."/>
            <person name="Hutchinson M.I."/>
            <person name="Powell A.J."/>
            <person name="Barry K."/>
            <person name="Miller A.N."/>
            <person name="Grigoriev I.V."/>
            <person name="Debuchy R."/>
            <person name="Gladieux P."/>
            <person name="Thoren M.H."/>
            <person name="Johannesson H."/>
        </authorList>
    </citation>
    <scope>NUCLEOTIDE SEQUENCE</scope>
    <source>
        <strain evidence="7">CBS 333.67</strain>
    </source>
</reference>
<evidence type="ECO:0000256" key="2">
    <source>
        <dbReference type="ARBA" id="ARBA00022692"/>
    </source>
</evidence>
<feature type="transmembrane region" description="Helical" evidence="5">
    <location>
        <begin position="90"/>
        <end position="118"/>
    </location>
</feature>
<sequence length="579" mass="62285">MSKEGRRHTIFVFDGRVGAATESKEHLTDIPLHKAWSAKSESESVQLHDGNAGLVVGTSQLYDEYNQRRYIPTPTPDPNDPLNLRPWRKWAAVASLCFFGALALAAEAIIAALVPVFALEYAGINPQVLSVIDLSQLQPEGAVDVNPLRSLSALGGPPLYRVALLSSLPLLVNGLASYLLVPLSIAVGRRPVLLFAGAAAWVGGLWGGLSTSLESHLAARCLQGLGAGAVEALIPLIVQDMMFIHERNRAIACIGASQGLIIVGLGIASPLLVVRLSWRYIYYITTAAAALAFLLTVLLVPETRWTRSPDELAGKAVYPLEPGETRPRLDVKTYGLRTRATDFGVFRHVPRQWRLAGVSVYHTARSTLFPIVLWVIVVNSILVSLQGAAGQVGSAVLIAAGWKFETMGFAVVPLVVASPFVWFFAGWVADRVSNGYAKRNGGRREPEAHLLSLAVPLLAAIVGSAVFGYAGENIKTVPSIVLLVGVFLVGFGFLAANTLFSVYVVESYPSIAGPVLVNVSSFRLIIGFTMSFNATTWVEQLGFQRSFGFYSLALAVASLGLPVVFAFGKRLRAWTALRI</sequence>
<name>A0AAJ0M3J7_9PEZI</name>
<dbReference type="InterPro" id="IPR020846">
    <property type="entry name" value="MFS_dom"/>
</dbReference>
<evidence type="ECO:0000256" key="3">
    <source>
        <dbReference type="ARBA" id="ARBA00022989"/>
    </source>
</evidence>
<dbReference type="AlphaFoldDB" id="A0AAJ0M3J7"/>
<gene>
    <name evidence="7" type="ORF">B0T15DRAFT_502165</name>
</gene>
<evidence type="ECO:0000313" key="7">
    <source>
        <dbReference type="EMBL" id="KAK3307697.1"/>
    </source>
</evidence>
<dbReference type="SUPFAM" id="SSF103473">
    <property type="entry name" value="MFS general substrate transporter"/>
    <property type="match status" value="1"/>
</dbReference>
<dbReference type="InterPro" id="IPR011701">
    <property type="entry name" value="MFS"/>
</dbReference>
<organism evidence="7 8">
    <name type="scientific">Chaetomium strumarium</name>
    <dbReference type="NCBI Taxonomy" id="1170767"/>
    <lineage>
        <taxon>Eukaryota</taxon>
        <taxon>Fungi</taxon>
        <taxon>Dikarya</taxon>
        <taxon>Ascomycota</taxon>
        <taxon>Pezizomycotina</taxon>
        <taxon>Sordariomycetes</taxon>
        <taxon>Sordariomycetidae</taxon>
        <taxon>Sordariales</taxon>
        <taxon>Chaetomiaceae</taxon>
        <taxon>Chaetomium</taxon>
    </lineage>
</organism>
<dbReference type="RefSeq" id="XP_062723477.1">
    <property type="nucleotide sequence ID" value="XM_062867415.1"/>
</dbReference>
<evidence type="ECO:0000256" key="4">
    <source>
        <dbReference type="ARBA" id="ARBA00023136"/>
    </source>
</evidence>
<keyword evidence="2 5" id="KW-0812">Transmembrane</keyword>
<accession>A0AAJ0M3J7</accession>
<dbReference type="InterPro" id="IPR036259">
    <property type="entry name" value="MFS_trans_sf"/>
</dbReference>
<feature type="transmembrane region" description="Helical" evidence="5">
    <location>
        <begin position="547"/>
        <end position="568"/>
    </location>
</feature>
<reference evidence="7" key="1">
    <citation type="journal article" date="2023" name="Mol. Phylogenet. Evol.">
        <title>Genome-scale phylogeny and comparative genomics of the fungal order Sordariales.</title>
        <authorList>
            <person name="Hensen N."/>
            <person name="Bonometti L."/>
            <person name="Westerberg I."/>
            <person name="Brannstrom I.O."/>
            <person name="Guillou S."/>
            <person name="Cros-Aarteil S."/>
            <person name="Calhoun S."/>
            <person name="Haridas S."/>
            <person name="Kuo A."/>
            <person name="Mondo S."/>
            <person name="Pangilinan J."/>
            <person name="Riley R."/>
            <person name="LaButti K."/>
            <person name="Andreopoulos B."/>
            <person name="Lipzen A."/>
            <person name="Chen C."/>
            <person name="Yan M."/>
            <person name="Daum C."/>
            <person name="Ng V."/>
            <person name="Clum A."/>
            <person name="Steindorff A."/>
            <person name="Ohm R.A."/>
            <person name="Martin F."/>
            <person name="Silar P."/>
            <person name="Natvig D.O."/>
            <person name="Lalanne C."/>
            <person name="Gautier V."/>
            <person name="Ament-Velasquez S.L."/>
            <person name="Kruys A."/>
            <person name="Hutchinson M.I."/>
            <person name="Powell A.J."/>
            <person name="Barry K."/>
            <person name="Miller A.N."/>
            <person name="Grigoriev I.V."/>
            <person name="Debuchy R."/>
            <person name="Gladieux P."/>
            <person name="Hiltunen Thoren M."/>
            <person name="Johannesson H."/>
        </authorList>
    </citation>
    <scope>NUCLEOTIDE SEQUENCE</scope>
    <source>
        <strain evidence="7">CBS 333.67</strain>
    </source>
</reference>
<feature type="transmembrane region" description="Helical" evidence="5">
    <location>
        <begin position="450"/>
        <end position="471"/>
    </location>
</feature>
<keyword evidence="4 5" id="KW-0472">Membrane</keyword>
<dbReference type="PANTHER" id="PTHR23502">
    <property type="entry name" value="MAJOR FACILITATOR SUPERFAMILY"/>
    <property type="match status" value="1"/>
</dbReference>
<comment type="subcellular location">
    <subcellularLocation>
        <location evidence="1">Membrane</location>
        <topology evidence="1">Multi-pass membrane protein</topology>
    </subcellularLocation>
</comment>
<protein>
    <submittedName>
        <fullName evidence="7">Major facilitator superfamily domain-containing protein</fullName>
    </submittedName>
</protein>
<dbReference type="Pfam" id="PF07690">
    <property type="entry name" value="MFS_1"/>
    <property type="match status" value="1"/>
</dbReference>
<keyword evidence="8" id="KW-1185">Reference proteome</keyword>
<dbReference type="GeneID" id="87886244"/>
<feature type="transmembrane region" description="Helical" evidence="5">
    <location>
        <begin position="250"/>
        <end position="274"/>
    </location>
</feature>
<dbReference type="PANTHER" id="PTHR23502:SF164">
    <property type="entry name" value="MAJOR FACILITATOR SUPERFAMILY (MFS) PROFILE DOMAIN-CONTAINING PROTEIN"/>
    <property type="match status" value="1"/>
</dbReference>
<feature type="transmembrane region" description="Helical" evidence="5">
    <location>
        <begin position="192"/>
        <end position="211"/>
    </location>
</feature>
<feature type="transmembrane region" description="Helical" evidence="5">
    <location>
        <begin position="409"/>
        <end position="429"/>
    </location>
</feature>
<feature type="transmembrane region" description="Helical" evidence="5">
    <location>
        <begin position="217"/>
        <end position="238"/>
    </location>
</feature>
<feature type="domain" description="Major facilitator superfamily (MFS) profile" evidence="6">
    <location>
        <begin position="111"/>
        <end position="572"/>
    </location>
</feature>
<dbReference type="Proteomes" id="UP001273166">
    <property type="component" value="Unassembled WGS sequence"/>
</dbReference>
<dbReference type="GO" id="GO:0005886">
    <property type="term" value="C:plasma membrane"/>
    <property type="evidence" value="ECO:0007669"/>
    <property type="project" value="TreeGrafter"/>
</dbReference>
<evidence type="ECO:0000256" key="5">
    <source>
        <dbReference type="SAM" id="Phobius"/>
    </source>
</evidence>
<feature type="transmembrane region" description="Helical" evidence="5">
    <location>
        <begin position="515"/>
        <end position="535"/>
    </location>
</feature>
<dbReference type="Gene3D" id="1.20.1250.20">
    <property type="entry name" value="MFS general substrate transporter like domains"/>
    <property type="match status" value="1"/>
</dbReference>
<dbReference type="GO" id="GO:0022857">
    <property type="term" value="F:transmembrane transporter activity"/>
    <property type="evidence" value="ECO:0007669"/>
    <property type="project" value="InterPro"/>
</dbReference>
<feature type="transmembrane region" description="Helical" evidence="5">
    <location>
        <begin position="159"/>
        <end position="180"/>
    </location>
</feature>
<evidence type="ECO:0000256" key="1">
    <source>
        <dbReference type="ARBA" id="ARBA00004141"/>
    </source>
</evidence>
<feature type="transmembrane region" description="Helical" evidence="5">
    <location>
        <begin position="477"/>
        <end position="503"/>
    </location>
</feature>
<keyword evidence="3 5" id="KW-1133">Transmembrane helix</keyword>
<evidence type="ECO:0000259" key="6">
    <source>
        <dbReference type="PROSITE" id="PS50850"/>
    </source>
</evidence>
<comment type="caution">
    <text evidence="7">The sequence shown here is derived from an EMBL/GenBank/DDBJ whole genome shotgun (WGS) entry which is preliminary data.</text>
</comment>
<dbReference type="PROSITE" id="PS50850">
    <property type="entry name" value="MFS"/>
    <property type="match status" value="1"/>
</dbReference>
<proteinExistence type="predicted"/>